<dbReference type="RefSeq" id="WP_116015114.1">
    <property type="nucleotide sequence ID" value="NZ_QUOT01000001.1"/>
</dbReference>
<reference evidence="3" key="1">
    <citation type="submission" date="2018-08" db="EMBL/GenBank/DDBJ databases">
        <title>Thalassotalea euphylliae genome.</title>
        <authorList>
            <person name="Summers S."/>
            <person name="Rice S.A."/>
            <person name="Freckelton M.L."/>
            <person name="Nedved B.T."/>
            <person name="Hadfield M.G."/>
        </authorList>
    </citation>
    <scope>NUCLEOTIDE SEQUENCE [LARGE SCALE GENOMIC DNA]</scope>
    <source>
        <strain evidence="3">H3</strain>
    </source>
</reference>
<gene>
    <name evidence="2" type="ORF">DXX94_08260</name>
</gene>
<dbReference type="EMBL" id="QUOT01000001">
    <property type="protein sequence ID" value="REL30708.1"/>
    <property type="molecule type" value="Genomic_DNA"/>
</dbReference>
<organism evidence="2 3">
    <name type="scientific">Thalassotalea euphylliae</name>
    <dbReference type="NCBI Taxonomy" id="1655234"/>
    <lineage>
        <taxon>Bacteria</taxon>
        <taxon>Pseudomonadati</taxon>
        <taxon>Pseudomonadota</taxon>
        <taxon>Gammaproteobacteria</taxon>
        <taxon>Alteromonadales</taxon>
        <taxon>Colwelliaceae</taxon>
        <taxon>Thalassotalea</taxon>
    </lineage>
</organism>
<feature type="domain" description="IraD/Gp25-like" evidence="1">
    <location>
        <begin position="23"/>
        <end position="114"/>
    </location>
</feature>
<evidence type="ECO:0000313" key="3">
    <source>
        <dbReference type="Proteomes" id="UP000256899"/>
    </source>
</evidence>
<dbReference type="Proteomes" id="UP000256899">
    <property type="component" value="Unassembled WGS sequence"/>
</dbReference>
<dbReference type="InterPro" id="IPR007048">
    <property type="entry name" value="IraD/Gp25-like"/>
</dbReference>
<accession>A0A3E0U199</accession>
<evidence type="ECO:0000259" key="1">
    <source>
        <dbReference type="Pfam" id="PF04965"/>
    </source>
</evidence>
<keyword evidence="3" id="KW-1185">Reference proteome</keyword>
<dbReference type="AlphaFoldDB" id="A0A3E0U199"/>
<proteinExistence type="predicted"/>
<dbReference type="SUPFAM" id="SSF160719">
    <property type="entry name" value="gpW/gp25-like"/>
    <property type="match status" value="1"/>
</dbReference>
<name>A0A3E0U199_9GAMM</name>
<comment type="caution">
    <text evidence="2">The sequence shown here is derived from an EMBL/GenBank/DDBJ whole genome shotgun (WGS) entry which is preliminary data.</text>
</comment>
<evidence type="ECO:0000313" key="2">
    <source>
        <dbReference type="EMBL" id="REL30708.1"/>
    </source>
</evidence>
<dbReference type="Pfam" id="PF04965">
    <property type="entry name" value="GPW_gp25"/>
    <property type="match status" value="1"/>
</dbReference>
<protein>
    <submittedName>
        <fullName evidence="2">Type VI secretion system baseplate subunit TssE</fullName>
    </submittedName>
</protein>
<sequence>MGFYRAFYAEENVDALDTNILAIYQNIGLILKTEAAYLFDGPTRPSHQSHLCFGIEDIALFSRVNSGEQIALRVKNKLVQFEPRLANIAVQYLDNESSHKLTNTLRFLISATREVNGKNEKLMLDTDIDLTEMKVLIENDSQYDE</sequence>